<proteinExistence type="predicted"/>
<keyword evidence="2" id="KW-1185">Reference proteome</keyword>
<accession>A0ABT9RI11</accession>
<dbReference type="RefSeq" id="WP_306872286.1">
    <property type="nucleotide sequence ID" value="NZ_JAUSRB010000002.1"/>
</dbReference>
<gene>
    <name evidence="1" type="ORF">J2S55_008198</name>
</gene>
<evidence type="ECO:0000313" key="2">
    <source>
        <dbReference type="Proteomes" id="UP001230426"/>
    </source>
</evidence>
<protein>
    <submittedName>
        <fullName evidence="1">Uncharacterized protein</fullName>
    </submittedName>
</protein>
<dbReference type="Proteomes" id="UP001230426">
    <property type="component" value="Unassembled WGS sequence"/>
</dbReference>
<comment type="caution">
    <text evidence="1">The sequence shown here is derived from an EMBL/GenBank/DDBJ whole genome shotgun (WGS) entry which is preliminary data.</text>
</comment>
<dbReference type="EMBL" id="JAUSRB010000002">
    <property type="protein sequence ID" value="MDP9868932.1"/>
    <property type="molecule type" value="Genomic_DNA"/>
</dbReference>
<sequence>MDEIGAYRLGRLKLSQIPPDRTAALARYALGSKAPLLERAPEPERTAMLTAAMRHLEAKAIDEALDLFQVLMATRLLNTAKRKTEKERLSTLPQLEKASRTLARAAKVLFEELELVEEHGADLDVAALWAALEEVAPRAAVMTAAATVVSLVPQGAVDRDAYVVCVLEQLHRALNNRDVFASPSYRWSDPRARLLDGPDWDAVEEDVLAGLSLDMPVEENLAELVRGLDTGWKQLAERLEEAGPATKVSIEVQDDGRVKLNVDKLGALGEPKSLTWLRRRVERMLPKIDLPDLLFEVNAWTGFLDAFVHLGDGTTRMKDLPSSTQ</sequence>
<reference evidence="1 2" key="1">
    <citation type="submission" date="2023-07" db="EMBL/GenBank/DDBJ databases">
        <title>Sequencing the genomes of 1000 actinobacteria strains.</title>
        <authorList>
            <person name="Klenk H.-P."/>
        </authorList>
    </citation>
    <scope>NUCLEOTIDE SEQUENCE [LARGE SCALE GENOMIC DNA]</scope>
    <source>
        <strain evidence="1 2">DSM 44109</strain>
    </source>
</reference>
<evidence type="ECO:0000313" key="1">
    <source>
        <dbReference type="EMBL" id="MDP9868932.1"/>
    </source>
</evidence>
<name>A0ABT9RI11_9ACTN</name>
<organism evidence="1 2">
    <name type="scientific">Streptosporangium brasiliense</name>
    <dbReference type="NCBI Taxonomy" id="47480"/>
    <lineage>
        <taxon>Bacteria</taxon>
        <taxon>Bacillati</taxon>
        <taxon>Actinomycetota</taxon>
        <taxon>Actinomycetes</taxon>
        <taxon>Streptosporangiales</taxon>
        <taxon>Streptosporangiaceae</taxon>
        <taxon>Streptosporangium</taxon>
    </lineage>
</organism>